<name>A0A0G0T5I9_9BACT</name>
<keyword evidence="5" id="KW-0328">Glycosyltransferase</keyword>
<accession>A0A0G0T5I9</accession>
<keyword evidence="9" id="KW-0573">Peptidoglycan synthesis</keyword>
<feature type="transmembrane region" description="Helical" evidence="21">
    <location>
        <begin position="352"/>
        <end position="374"/>
    </location>
</feature>
<feature type="transmembrane region" description="Helical" evidence="21">
    <location>
        <begin position="161"/>
        <end position="192"/>
    </location>
</feature>
<dbReference type="GO" id="GO:0071555">
    <property type="term" value="P:cell wall organization"/>
    <property type="evidence" value="ECO:0007669"/>
    <property type="project" value="UniProtKB-KW"/>
</dbReference>
<keyword evidence="6" id="KW-0808">Transferase</keyword>
<dbReference type="GO" id="GO:0008360">
    <property type="term" value="P:regulation of cell shape"/>
    <property type="evidence" value="ECO:0007669"/>
    <property type="project" value="UniProtKB-KW"/>
</dbReference>
<evidence type="ECO:0000256" key="5">
    <source>
        <dbReference type="ARBA" id="ARBA00022676"/>
    </source>
</evidence>
<evidence type="ECO:0000256" key="17">
    <source>
        <dbReference type="ARBA" id="ARBA00041185"/>
    </source>
</evidence>
<evidence type="ECO:0000313" key="22">
    <source>
        <dbReference type="EMBL" id="KKR72259.1"/>
    </source>
</evidence>
<evidence type="ECO:0000256" key="18">
    <source>
        <dbReference type="ARBA" id="ARBA00041418"/>
    </source>
</evidence>
<evidence type="ECO:0000256" key="7">
    <source>
        <dbReference type="ARBA" id="ARBA00022692"/>
    </source>
</evidence>
<feature type="transmembrane region" description="Helical" evidence="21">
    <location>
        <begin position="68"/>
        <end position="85"/>
    </location>
</feature>
<evidence type="ECO:0000256" key="2">
    <source>
        <dbReference type="ARBA" id="ARBA00004752"/>
    </source>
</evidence>
<organism evidence="22 23">
    <name type="scientific">Candidatus Roizmanbacteria bacterium GW2011_GWB1_40_7</name>
    <dbReference type="NCBI Taxonomy" id="1618482"/>
    <lineage>
        <taxon>Bacteria</taxon>
        <taxon>Candidatus Roizmaniibacteriota</taxon>
    </lineage>
</organism>
<evidence type="ECO:0000256" key="10">
    <source>
        <dbReference type="ARBA" id="ARBA00022989"/>
    </source>
</evidence>
<evidence type="ECO:0000256" key="14">
    <source>
        <dbReference type="ARBA" id="ARBA00032370"/>
    </source>
</evidence>
<sequence length="381" mass="41474">MMRRIKRLRPTGKKRIPVATKSFGRRTSWNIIILVFGLALFGLTMIFNVSALSALSDFGDKFYYVKEQAQWFAVGTIVMIFLMHMNYRQLQLIAIPLLLSTFALLAAVFLPGIGIRAYGASRWVDLGFITVQPAELAKLTLIIYLAAWFSNKEEKRLTSFLVLLGLIIGPVILQPDLGTSVVLVTISLAMYFLSGAPFWHFGMLVPVVGAGIAGLAISAPYRMQRVLTFLNPSADPQGFSYHVRQIQIALGSGGLFGVGIGESRQKYAYLPEVTTDSIFAIIGEEFGFIGATIVMILFFVLVLSALRIAFTASDDFGKLLAGGIAFALSLQIIINLSAMVSLIPLTGIPLPFISYGGSNLVVSCAMIGILASIARLRKSTK</sequence>
<evidence type="ECO:0000256" key="6">
    <source>
        <dbReference type="ARBA" id="ARBA00022679"/>
    </source>
</evidence>
<protein>
    <recommendedName>
        <fullName evidence="17">Probable peptidoglycan glycosyltransferase FtsW</fullName>
        <ecNumber evidence="19">2.4.99.28</ecNumber>
    </recommendedName>
    <alternativeName>
        <fullName evidence="18">Cell division protein FtsW</fullName>
    </alternativeName>
    <alternativeName>
        <fullName evidence="15">Cell wall polymerase</fullName>
    </alternativeName>
    <alternativeName>
        <fullName evidence="14">Peptidoglycan polymerase</fullName>
    </alternativeName>
</protein>
<proteinExistence type="inferred from homology"/>
<keyword evidence="10 21" id="KW-1133">Transmembrane helix</keyword>
<dbReference type="Proteomes" id="UP000034664">
    <property type="component" value="Unassembled WGS sequence"/>
</dbReference>
<dbReference type="AlphaFoldDB" id="A0A0G0T5I9"/>
<dbReference type="Pfam" id="PF01098">
    <property type="entry name" value="FTSW_RODA_SPOVE"/>
    <property type="match status" value="1"/>
</dbReference>
<comment type="similarity">
    <text evidence="16">Belongs to the SEDS family. FtsW subfamily.</text>
</comment>
<keyword evidence="11 21" id="KW-0472">Membrane</keyword>
<feature type="transmembrane region" description="Helical" evidence="21">
    <location>
        <begin position="92"/>
        <end position="114"/>
    </location>
</feature>
<evidence type="ECO:0000256" key="11">
    <source>
        <dbReference type="ARBA" id="ARBA00023136"/>
    </source>
</evidence>
<dbReference type="GO" id="GO:0051301">
    <property type="term" value="P:cell division"/>
    <property type="evidence" value="ECO:0007669"/>
    <property type="project" value="UniProtKB-KW"/>
</dbReference>
<feature type="transmembrane region" description="Helical" evidence="21">
    <location>
        <begin position="31"/>
        <end position="56"/>
    </location>
</feature>
<dbReference type="PANTHER" id="PTHR30474">
    <property type="entry name" value="CELL CYCLE PROTEIN"/>
    <property type="match status" value="1"/>
</dbReference>
<dbReference type="GO" id="GO:0015648">
    <property type="term" value="F:lipid-linked peptidoglycan transporter activity"/>
    <property type="evidence" value="ECO:0007669"/>
    <property type="project" value="TreeGrafter"/>
</dbReference>
<evidence type="ECO:0000256" key="19">
    <source>
        <dbReference type="ARBA" id="ARBA00044770"/>
    </source>
</evidence>
<evidence type="ECO:0000256" key="1">
    <source>
        <dbReference type="ARBA" id="ARBA00004651"/>
    </source>
</evidence>
<evidence type="ECO:0000256" key="21">
    <source>
        <dbReference type="SAM" id="Phobius"/>
    </source>
</evidence>
<comment type="caution">
    <text evidence="22">The sequence shown here is derived from an EMBL/GenBank/DDBJ whole genome shotgun (WGS) entry which is preliminary data.</text>
</comment>
<evidence type="ECO:0000256" key="13">
    <source>
        <dbReference type="ARBA" id="ARBA00023316"/>
    </source>
</evidence>
<dbReference type="InterPro" id="IPR001182">
    <property type="entry name" value="FtsW/RodA"/>
</dbReference>
<keyword evidence="8" id="KW-0133">Cell shape</keyword>
<evidence type="ECO:0000256" key="4">
    <source>
        <dbReference type="ARBA" id="ARBA00022618"/>
    </source>
</evidence>
<keyword evidence="7 21" id="KW-0812">Transmembrane</keyword>
<dbReference type="GO" id="GO:0005886">
    <property type="term" value="C:plasma membrane"/>
    <property type="evidence" value="ECO:0007669"/>
    <property type="project" value="UniProtKB-SubCell"/>
</dbReference>
<comment type="catalytic activity">
    <reaction evidence="20">
        <text>[GlcNAc-(1-&gt;4)-Mur2Ac(oyl-L-Ala-gamma-D-Glu-L-Lys-D-Ala-D-Ala)](n)-di-trans,octa-cis-undecaprenyl diphosphate + beta-D-GlcNAc-(1-&gt;4)-Mur2Ac(oyl-L-Ala-gamma-D-Glu-L-Lys-D-Ala-D-Ala)-di-trans,octa-cis-undecaprenyl diphosphate = [GlcNAc-(1-&gt;4)-Mur2Ac(oyl-L-Ala-gamma-D-Glu-L-Lys-D-Ala-D-Ala)](n+1)-di-trans,octa-cis-undecaprenyl diphosphate + di-trans,octa-cis-undecaprenyl diphosphate + H(+)</text>
        <dbReference type="Rhea" id="RHEA:23708"/>
        <dbReference type="Rhea" id="RHEA-COMP:9602"/>
        <dbReference type="Rhea" id="RHEA-COMP:9603"/>
        <dbReference type="ChEBI" id="CHEBI:15378"/>
        <dbReference type="ChEBI" id="CHEBI:58405"/>
        <dbReference type="ChEBI" id="CHEBI:60033"/>
        <dbReference type="ChEBI" id="CHEBI:78435"/>
        <dbReference type="EC" id="2.4.99.28"/>
    </reaction>
</comment>
<reference evidence="22 23" key="1">
    <citation type="journal article" date="2015" name="Nature">
        <title>rRNA introns, odd ribosomes, and small enigmatic genomes across a large radiation of phyla.</title>
        <authorList>
            <person name="Brown C.T."/>
            <person name="Hug L.A."/>
            <person name="Thomas B.C."/>
            <person name="Sharon I."/>
            <person name="Castelle C.J."/>
            <person name="Singh A."/>
            <person name="Wilkins M.J."/>
            <person name="Williams K.H."/>
            <person name="Banfield J.F."/>
        </authorList>
    </citation>
    <scope>NUCLEOTIDE SEQUENCE [LARGE SCALE GENOMIC DNA]</scope>
</reference>
<feature type="transmembrane region" description="Helical" evidence="21">
    <location>
        <begin position="126"/>
        <end position="149"/>
    </location>
</feature>
<evidence type="ECO:0000256" key="16">
    <source>
        <dbReference type="ARBA" id="ARBA00038053"/>
    </source>
</evidence>
<gene>
    <name evidence="22" type="ORF">UU14_C0009G0040</name>
</gene>
<evidence type="ECO:0000256" key="15">
    <source>
        <dbReference type="ARBA" id="ARBA00033270"/>
    </source>
</evidence>
<feature type="transmembrane region" description="Helical" evidence="21">
    <location>
        <begin position="198"/>
        <end position="221"/>
    </location>
</feature>
<keyword evidence="4" id="KW-0132">Cell division</keyword>
<dbReference type="InterPro" id="IPR013437">
    <property type="entry name" value="FtsW"/>
</dbReference>
<evidence type="ECO:0000313" key="23">
    <source>
        <dbReference type="Proteomes" id="UP000034664"/>
    </source>
</evidence>
<feature type="transmembrane region" description="Helical" evidence="21">
    <location>
        <begin position="286"/>
        <end position="310"/>
    </location>
</feature>
<feature type="transmembrane region" description="Helical" evidence="21">
    <location>
        <begin position="319"/>
        <end position="340"/>
    </location>
</feature>
<evidence type="ECO:0000256" key="9">
    <source>
        <dbReference type="ARBA" id="ARBA00022984"/>
    </source>
</evidence>
<dbReference type="PANTHER" id="PTHR30474:SF2">
    <property type="entry name" value="PEPTIDOGLYCAN GLYCOSYLTRANSFERASE FTSW-RELATED"/>
    <property type="match status" value="1"/>
</dbReference>
<keyword evidence="12" id="KW-0131">Cell cycle</keyword>
<dbReference type="EC" id="2.4.99.28" evidence="19"/>
<evidence type="ECO:0000256" key="8">
    <source>
        <dbReference type="ARBA" id="ARBA00022960"/>
    </source>
</evidence>
<comment type="subcellular location">
    <subcellularLocation>
        <location evidence="1">Cell membrane</location>
        <topology evidence="1">Multi-pass membrane protein</topology>
    </subcellularLocation>
</comment>
<evidence type="ECO:0000256" key="3">
    <source>
        <dbReference type="ARBA" id="ARBA00022475"/>
    </source>
</evidence>
<keyword evidence="13" id="KW-0961">Cell wall biogenesis/degradation</keyword>
<dbReference type="EMBL" id="LBZM01000009">
    <property type="protein sequence ID" value="KKR72259.1"/>
    <property type="molecule type" value="Genomic_DNA"/>
</dbReference>
<comment type="pathway">
    <text evidence="2">Cell wall biogenesis; peptidoglycan biosynthesis.</text>
</comment>
<evidence type="ECO:0000256" key="12">
    <source>
        <dbReference type="ARBA" id="ARBA00023306"/>
    </source>
</evidence>
<dbReference type="GO" id="GO:0008955">
    <property type="term" value="F:peptidoglycan glycosyltransferase activity"/>
    <property type="evidence" value="ECO:0007669"/>
    <property type="project" value="UniProtKB-EC"/>
</dbReference>
<dbReference type="GO" id="GO:0009252">
    <property type="term" value="P:peptidoglycan biosynthetic process"/>
    <property type="evidence" value="ECO:0007669"/>
    <property type="project" value="UniProtKB-KW"/>
</dbReference>
<keyword evidence="3" id="KW-1003">Cell membrane</keyword>
<dbReference type="GO" id="GO:0032153">
    <property type="term" value="C:cell division site"/>
    <property type="evidence" value="ECO:0007669"/>
    <property type="project" value="TreeGrafter"/>
</dbReference>
<evidence type="ECO:0000256" key="20">
    <source>
        <dbReference type="ARBA" id="ARBA00049902"/>
    </source>
</evidence>
<dbReference type="NCBIfam" id="TIGR02614">
    <property type="entry name" value="ftsW"/>
    <property type="match status" value="1"/>
</dbReference>